<proteinExistence type="predicted"/>
<dbReference type="EMBL" id="JAAGWQ010000044">
    <property type="protein sequence ID" value="KAF5674961.1"/>
    <property type="molecule type" value="Genomic_DNA"/>
</dbReference>
<accession>A0A8H5TRX4</accession>
<sequence length="252" mass="29076">MTRFAIRREPPSLSQSFEKLHDVPNLTSLEEDDSQSWEFLEHATMELPIRTKKHSGGYSIELEGEWFSLEQKYIDRHPEFAVHFDEQGRFKHPNLSAATKNIIIGFLRYSKVLKGIKADDVKDTPVLHFIALITFREEMKSIDLPDIKHMALQELARLANDLPFPDILGALMEKEMLRSIEIDSGLMVLLLNRLHAYAPPIPEDEITQVLWKSGGPDLDPSRVVLKAMIDLKLELQDCRDVITNWYAGSRRW</sequence>
<name>A0A8H5TRX4_FUSHE</name>
<dbReference type="OrthoDB" id="10300101at2759"/>
<dbReference type="Proteomes" id="UP000567885">
    <property type="component" value="Unassembled WGS sequence"/>
</dbReference>
<evidence type="ECO:0000313" key="1">
    <source>
        <dbReference type="EMBL" id="KAF5674961.1"/>
    </source>
</evidence>
<organism evidence="1 2">
    <name type="scientific">Fusarium heterosporum</name>
    <dbReference type="NCBI Taxonomy" id="42747"/>
    <lineage>
        <taxon>Eukaryota</taxon>
        <taxon>Fungi</taxon>
        <taxon>Dikarya</taxon>
        <taxon>Ascomycota</taxon>
        <taxon>Pezizomycotina</taxon>
        <taxon>Sordariomycetes</taxon>
        <taxon>Hypocreomycetidae</taxon>
        <taxon>Hypocreales</taxon>
        <taxon>Nectriaceae</taxon>
        <taxon>Fusarium</taxon>
        <taxon>Fusarium heterosporum species complex</taxon>
    </lineage>
</organism>
<keyword evidence="2" id="KW-1185">Reference proteome</keyword>
<reference evidence="1 2" key="1">
    <citation type="submission" date="2020-05" db="EMBL/GenBank/DDBJ databases">
        <title>Identification and distribution of gene clusters putatively required for synthesis of sphingolipid metabolism inhibitors in phylogenetically diverse species of the filamentous fungus Fusarium.</title>
        <authorList>
            <person name="Kim H.-S."/>
            <person name="Busman M."/>
            <person name="Brown D.W."/>
            <person name="Divon H."/>
            <person name="Uhlig S."/>
            <person name="Proctor R.H."/>
        </authorList>
    </citation>
    <scope>NUCLEOTIDE SEQUENCE [LARGE SCALE GENOMIC DNA]</scope>
    <source>
        <strain evidence="1 2">NRRL 20693</strain>
    </source>
</reference>
<comment type="caution">
    <text evidence="1">The sequence shown here is derived from an EMBL/GenBank/DDBJ whole genome shotgun (WGS) entry which is preliminary data.</text>
</comment>
<gene>
    <name evidence="1" type="ORF">FHETE_2712</name>
</gene>
<dbReference type="AlphaFoldDB" id="A0A8H5TRX4"/>
<evidence type="ECO:0000313" key="2">
    <source>
        <dbReference type="Proteomes" id="UP000567885"/>
    </source>
</evidence>
<protein>
    <submittedName>
        <fullName evidence="1">Uncharacterized protein</fullName>
    </submittedName>
</protein>